<comment type="caution">
    <text evidence="1">The sequence shown here is derived from an EMBL/GenBank/DDBJ whole genome shotgun (WGS) entry which is preliminary data.</text>
</comment>
<keyword evidence="2" id="KW-1185">Reference proteome</keyword>
<dbReference type="Proteomes" id="UP000055024">
    <property type="component" value="Unassembled WGS sequence"/>
</dbReference>
<dbReference type="AlphaFoldDB" id="A0A0V1DS32"/>
<name>A0A0V1DS32_9BILA</name>
<evidence type="ECO:0000313" key="2">
    <source>
        <dbReference type="Proteomes" id="UP000055024"/>
    </source>
</evidence>
<proteinExistence type="predicted"/>
<accession>A0A0V1DS32</accession>
<reference evidence="1 2" key="1">
    <citation type="submission" date="2015-01" db="EMBL/GenBank/DDBJ databases">
        <title>Evolution of Trichinella species and genotypes.</title>
        <authorList>
            <person name="Korhonen P.K."/>
            <person name="Edoardo P."/>
            <person name="Giuseppe L.R."/>
            <person name="Gasser R.B."/>
        </authorList>
    </citation>
    <scope>NUCLEOTIDE SEQUENCE [LARGE SCALE GENOMIC DNA]</scope>
    <source>
        <strain evidence="1">ISS1029</strain>
    </source>
</reference>
<protein>
    <submittedName>
        <fullName evidence="1">Uncharacterized protein</fullName>
    </submittedName>
</protein>
<evidence type="ECO:0000313" key="1">
    <source>
        <dbReference type="EMBL" id="KRY64384.1"/>
    </source>
</evidence>
<organism evidence="1 2">
    <name type="scientific">Trichinella zimbabwensis</name>
    <dbReference type="NCBI Taxonomy" id="268475"/>
    <lineage>
        <taxon>Eukaryota</taxon>
        <taxon>Metazoa</taxon>
        <taxon>Ecdysozoa</taxon>
        <taxon>Nematoda</taxon>
        <taxon>Enoplea</taxon>
        <taxon>Dorylaimia</taxon>
        <taxon>Trichinellida</taxon>
        <taxon>Trichinellidae</taxon>
        <taxon>Trichinella</taxon>
    </lineage>
</organism>
<gene>
    <name evidence="1" type="ORF">T11_5881</name>
</gene>
<dbReference type="EMBL" id="JYDP01007851">
    <property type="protein sequence ID" value="KRY64384.1"/>
    <property type="molecule type" value="Genomic_DNA"/>
</dbReference>
<sequence>MGCVGFLCWSNLVCDLQTFSVPLRQEYLCSSIPFILSFVLFVVA</sequence>